<dbReference type="Proteomes" id="UP000095283">
    <property type="component" value="Unplaced"/>
</dbReference>
<proteinExistence type="predicted"/>
<accession>A0A1I7WEA1</accession>
<name>A0A1I7WEA1_HETBA</name>
<dbReference type="AlphaFoldDB" id="A0A1I7WEA1"/>
<evidence type="ECO:0000313" key="2">
    <source>
        <dbReference type="WBParaSite" id="Hba_03231"/>
    </source>
</evidence>
<reference evidence="2" key="1">
    <citation type="submission" date="2016-11" db="UniProtKB">
        <authorList>
            <consortium name="WormBaseParasite"/>
        </authorList>
    </citation>
    <scope>IDENTIFICATION</scope>
</reference>
<sequence length="97" mass="10959">MRALPKVILEDLEEDDEEVNSPVKPFLNSPLLLPHITTENCSLRNEIHDLHVNTYIPAASPSPSTTSNISKYDFSQPRIDDITIKNMIKLCRNANTN</sequence>
<keyword evidence="1" id="KW-1185">Reference proteome</keyword>
<protein>
    <submittedName>
        <fullName evidence="2">Uncharacterized protein</fullName>
    </submittedName>
</protein>
<organism evidence="1 2">
    <name type="scientific">Heterorhabditis bacteriophora</name>
    <name type="common">Entomopathogenic nematode worm</name>
    <dbReference type="NCBI Taxonomy" id="37862"/>
    <lineage>
        <taxon>Eukaryota</taxon>
        <taxon>Metazoa</taxon>
        <taxon>Ecdysozoa</taxon>
        <taxon>Nematoda</taxon>
        <taxon>Chromadorea</taxon>
        <taxon>Rhabditida</taxon>
        <taxon>Rhabditina</taxon>
        <taxon>Rhabditomorpha</taxon>
        <taxon>Strongyloidea</taxon>
        <taxon>Heterorhabditidae</taxon>
        <taxon>Heterorhabditis</taxon>
    </lineage>
</organism>
<evidence type="ECO:0000313" key="1">
    <source>
        <dbReference type="Proteomes" id="UP000095283"/>
    </source>
</evidence>
<dbReference type="WBParaSite" id="Hba_03231">
    <property type="protein sequence ID" value="Hba_03231"/>
    <property type="gene ID" value="Hba_03231"/>
</dbReference>